<accession>A0ABS9CAP5</accession>
<name>A0ABS9CAP5_9FLAO</name>
<protein>
    <submittedName>
        <fullName evidence="1">Uncharacterized protein</fullName>
    </submittedName>
</protein>
<dbReference type="EMBL" id="JACSGT010000002">
    <property type="protein sequence ID" value="MCF2221045.1"/>
    <property type="molecule type" value="Genomic_DNA"/>
</dbReference>
<evidence type="ECO:0000313" key="2">
    <source>
        <dbReference type="Proteomes" id="UP001430374"/>
    </source>
</evidence>
<evidence type="ECO:0000313" key="1">
    <source>
        <dbReference type="EMBL" id="MCF2221045.1"/>
    </source>
</evidence>
<proteinExistence type="predicted"/>
<gene>
    <name evidence="1" type="ORF">H9Q08_17300</name>
</gene>
<comment type="caution">
    <text evidence="1">The sequence shown here is derived from an EMBL/GenBank/DDBJ whole genome shotgun (WGS) entry which is preliminary data.</text>
</comment>
<organism evidence="1 2">
    <name type="scientific">Chryseobacterium indicum</name>
    <dbReference type="NCBI Taxonomy" id="2766954"/>
    <lineage>
        <taxon>Bacteria</taxon>
        <taxon>Pseudomonadati</taxon>
        <taxon>Bacteroidota</taxon>
        <taxon>Flavobacteriia</taxon>
        <taxon>Flavobacteriales</taxon>
        <taxon>Weeksellaceae</taxon>
        <taxon>Chryseobacterium group</taxon>
        <taxon>Chryseobacterium</taxon>
    </lineage>
</organism>
<reference evidence="1" key="1">
    <citation type="submission" date="2021-08" db="EMBL/GenBank/DDBJ databases">
        <title>Complete genome sequence of Chryseobacterium sp strain PS-8.</title>
        <authorList>
            <person name="Das S.K."/>
        </authorList>
    </citation>
    <scope>NUCLEOTIDE SEQUENCE</scope>
    <source>
        <strain evidence="1">PS-8</strain>
    </source>
</reference>
<dbReference type="RefSeq" id="WP_235132391.1">
    <property type="nucleotide sequence ID" value="NZ_JACSGT010000002.1"/>
</dbReference>
<keyword evidence="2" id="KW-1185">Reference proteome</keyword>
<sequence length="133" mass="15492">MSKDKTFYFVKYEFGAVEAENGQVAAQMAAHPLAPKKSEVLIIVSEKVGTPVFPNMGHQEIVERLSHLETVVIWKEEHFEEKAKELEKIAGQPLFERSEFMKALYRMIAEHNREEGINWDTVSYYLHEFCKKE</sequence>
<dbReference type="Proteomes" id="UP001430374">
    <property type="component" value="Unassembled WGS sequence"/>
</dbReference>